<feature type="transmembrane region" description="Helical" evidence="6">
    <location>
        <begin position="251"/>
        <end position="270"/>
    </location>
</feature>
<keyword evidence="5 6" id="KW-0472">Membrane</keyword>
<dbReference type="PANTHER" id="PTHR31218">
    <property type="entry name" value="WAT1-RELATED PROTEIN"/>
    <property type="match status" value="1"/>
</dbReference>
<feature type="transmembrane region" description="Helical" evidence="6">
    <location>
        <begin position="116"/>
        <end position="135"/>
    </location>
</feature>
<name>A0A8T2QB25_CERRI</name>
<accession>A0A8T2QB25</accession>
<proteinExistence type="inferred from homology"/>
<feature type="domain" description="EamA" evidence="7">
    <location>
        <begin position="221"/>
        <end position="359"/>
    </location>
</feature>
<feature type="domain" description="EamA" evidence="7">
    <location>
        <begin position="28"/>
        <end position="165"/>
    </location>
</feature>
<feature type="transmembrane region" description="Helical" evidence="6">
    <location>
        <begin position="219"/>
        <end position="239"/>
    </location>
</feature>
<sequence length="419" mass="44668">MAGGGGSPLSSSSSSSSWVSLVVLHTALLLVQAGMSGYQIITRVALTGGMSLFTFAVYRGAIGLCFLIPAAFFLERNKRPPLTWKLLGHFFLLGLTGVFLSQAFFLEGLTYTSPTFAAAIQNSIPAITFIIAVAFGQERVHVKRLDGLAKIMGTLLCVIGATIMVFYKGPTLVKGDESDGSNGNSSSAIVASILDLAFAQPNVPPAENASESLHGSKSWQIGAFFHMGMCIAFSFWLVIQSPVIKQYPARLSVTAFTSFFGTLQLLVLALCIERNPSKWILTEAPEVLSVLYAGLVVSGLVFSLQMWCVQKGGAVLTAVYQPAQTIIVAILTFLFLREDFFLGSLVGGLLIIGGLYLVTWGQGKERKLAASSLPSSILPCTDGGKSNLARVILDDNSTENSALTQRLLPDSDSKTDALC</sequence>
<comment type="similarity">
    <text evidence="2">Belongs to the drug/metabolite transporter (DMT) superfamily. Plant drug/metabolite exporter (P-DME) (TC 2.A.7.4) family.</text>
</comment>
<organism evidence="8 9">
    <name type="scientific">Ceratopteris richardii</name>
    <name type="common">Triangle waterfern</name>
    <dbReference type="NCBI Taxonomy" id="49495"/>
    <lineage>
        <taxon>Eukaryota</taxon>
        <taxon>Viridiplantae</taxon>
        <taxon>Streptophyta</taxon>
        <taxon>Embryophyta</taxon>
        <taxon>Tracheophyta</taxon>
        <taxon>Polypodiopsida</taxon>
        <taxon>Polypodiidae</taxon>
        <taxon>Polypodiales</taxon>
        <taxon>Pteridineae</taxon>
        <taxon>Pteridaceae</taxon>
        <taxon>Parkerioideae</taxon>
        <taxon>Ceratopteris</taxon>
    </lineage>
</organism>
<feature type="transmembrane region" description="Helical" evidence="6">
    <location>
        <begin position="53"/>
        <end position="74"/>
    </location>
</feature>
<feature type="transmembrane region" description="Helical" evidence="6">
    <location>
        <begin position="86"/>
        <end position="104"/>
    </location>
</feature>
<feature type="transmembrane region" description="Helical" evidence="6">
    <location>
        <begin position="21"/>
        <end position="41"/>
    </location>
</feature>
<dbReference type="Pfam" id="PF00892">
    <property type="entry name" value="EamA"/>
    <property type="match status" value="2"/>
</dbReference>
<dbReference type="OMA" id="EGEMKNW"/>
<gene>
    <name evidence="8" type="ORF">KP509_36G015500</name>
</gene>
<keyword evidence="9" id="KW-1185">Reference proteome</keyword>
<evidence type="ECO:0000256" key="1">
    <source>
        <dbReference type="ARBA" id="ARBA00004141"/>
    </source>
</evidence>
<dbReference type="EMBL" id="CM035441">
    <property type="protein sequence ID" value="KAH7280818.1"/>
    <property type="molecule type" value="Genomic_DNA"/>
</dbReference>
<keyword evidence="3 6" id="KW-0812">Transmembrane</keyword>
<protein>
    <recommendedName>
        <fullName evidence="7">EamA domain-containing protein</fullName>
    </recommendedName>
</protein>
<feature type="transmembrane region" description="Helical" evidence="6">
    <location>
        <begin position="315"/>
        <end position="334"/>
    </location>
</feature>
<feature type="transmembrane region" description="Helical" evidence="6">
    <location>
        <begin position="290"/>
        <end position="308"/>
    </location>
</feature>
<keyword evidence="4 6" id="KW-1133">Transmembrane helix</keyword>
<dbReference type="Proteomes" id="UP000825935">
    <property type="component" value="Chromosome 36"/>
</dbReference>
<evidence type="ECO:0000259" key="7">
    <source>
        <dbReference type="Pfam" id="PF00892"/>
    </source>
</evidence>
<evidence type="ECO:0000256" key="6">
    <source>
        <dbReference type="SAM" id="Phobius"/>
    </source>
</evidence>
<comment type="subcellular location">
    <subcellularLocation>
        <location evidence="1">Membrane</location>
        <topology evidence="1">Multi-pass membrane protein</topology>
    </subcellularLocation>
</comment>
<evidence type="ECO:0000313" key="8">
    <source>
        <dbReference type="EMBL" id="KAH7280818.1"/>
    </source>
</evidence>
<dbReference type="GO" id="GO:0022857">
    <property type="term" value="F:transmembrane transporter activity"/>
    <property type="evidence" value="ECO:0007669"/>
    <property type="project" value="InterPro"/>
</dbReference>
<comment type="caution">
    <text evidence="8">The sequence shown here is derived from an EMBL/GenBank/DDBJ whole genome shotgun (WGS) entry which is preliminary data.</text>
</comment>
<evidence type="ECO:0000313" key="9">
    <source>
        <dbReference type="Proteomes" id="UP000825935"/>
    </source>
</evidence>
<feature type="transmembrane region" description="Helical" evidence="6">
    <location>
        <begin position="340"/>
        <end position="358"/>
    </location>
</feature>
<feature type="transmembrane region" description="Helical" evidence="6">
    <location>
        <begin position="147"/>
        <end position="167"/>
    </location>
</feature>
<dbReference type="AlphaFoldDB" id="A0A8T2QB25"/>
<evidence type="ECO:0000256" key="3">
    <source>
        <dbReference type="ARBA" id="ARBA00022692"/>
    </source>
</evidence>
<dbReference type="SUPFAM" id="SSF103481">
    <property type="entry name" value="Multidrug resistance efflux transporter EmrE"/>
    <property type="match status" value="2"/>
</dbReference>
<dbReference type="GO" id="GO:0016020">
    <property type="term" value="C:membrane"/>
    <property type="evidence" value="ECO:0007669"/>
    <property type="project" value="UniProtKB-SubCell"/>
</dbReference>
<dbReference type="InterPro" id="IPR000620">
    <property type="entry name" value="EamA_dom"/>
</dbReference>
<evidence type="ECO:0000256" key="5">
    <source>
        <dbReference type="ARBA" id="ARBA00023136"/>
    </source>
</evidence>
<dbReference type="OrthoDB" id="1728340at2759"/>
<dbReference type="InterPro" id="IPR030184">
    <property type="entry name" value="WAT1-related"/>
</dbReference>
<reference evidence="8" key="1">
    <citation type="submission" date="2021-08" db="EMBL/GenBank/DDBJ databases">
        <title>WGS assembly of Ceratopteris richardii.</title>
        <authorList>
            <person name="Marchant D.B."/>
            <person name="Chen G."/>
            <person name="Jenkins J."/>
            <person name="Shu S."/>
            <person name="Leebens-Mack J."/>
            <person name="Grimwood J."/>
            <person name="Schmutz J."/>
            <person name="Soltis P."/>
            <person name="Soltis D."/>
            <person name="Chen Z.-H."/>
        </authorList>
    </citation>
    <scope>NUCLEOTIDE SEQUENCE</scope>
    <source>
        <strain evidence="8">Whitten #5841</strain>
        <tissue evidence="8">Leaf</tissue>
    </source>
</reference>
<dbReference type="InterPro" id="IPR037185">
    <property type="entry name" value="EmrE-like"/>
</dbReference>
<evidence type="ECO:0000256" key="2">
    <source>
        <dbReference type="ARBA" id="ARBA00007635"/>
    </source>
</evidence>
<evidence type="ECO:0000256" key="4">
    <source>
        <dbReference type="ARBA" id="ARBA00022989"/>
    </source>
</evidence>